<dbReference type="EnsemblMetazoa" id="OVOC9595.1">
    <property type="protein sequence ID" value="OVOC9595.1"/>
    <property type="gene ID" value="WBGene00246404"/>
</dbReference>
<protein>
    <submittedName>
        <fullName evidence="7">RING-type domain-containing protein</fullName>
    </submittedName>
</protein>
<dbReference type="PROSITE" id="PS50089">
    <property type="entry name" value="ZF_RING_2"/>
    <property type="match status" value="1"/>
</dbReference>
<dbReference type="Pfam" id="PF13639">
    <property type="entry name" value="zf-RING_2"/>
    <property type="match status" value="1"/>
</dbReference>
<reference evidence="7" key="2">
    <citation type="submission" date="2022-06" db="UniProtKB">
        <authorList>
            <consortium name="EnsemblMetazoa"/>
        </authorList>
    </citation>
    <scope>IDENTIFICATION</scope>
</reference>
<dbReference type="SUPFAM" id="SSF57850">
    <property type="entry name" value="RING/U-box"/>
    <property type="match status" value="1"/>
</dbReference>
<evidence type="ECO:0000256" key="1">
    <source>
        <dbReference type="ARBA" id="ARBA00022771"/>
    </source>
</evidence>
<reference evidence="8" key="1">
    <citation type="submission" date="2013-10" db="EMBL/GenBank/DDBJ databases">
        <title>Genome sequencing of Onchocerca volvulus.</title>
        <authorList>
            <person name="Cotton J."/>
            <person name="Tsai J."/>
            <person name="Stanley E."/>
            <person name="Tracey A."/>
            <person name="Holroyd N."/>
            <person name="Lustigman S."/>
            <person name="Berriman M."/>
        </authorList>
    </citation>
    <scope>NUCLEOTIDE SEQUENCE</scope>
</reference>
<feature type="region of interest" description="Disordered" evidence="4">
    <location>
        <begin position="612"/>
        <end position="634"/>
    </location>
</feature>
<evidence type="ECO:0000256" key="4">
    <source>
        <dbReference type="SAM" id="MobiDB-lite"/>
    </source>
</evidence>
<feature type="compositionally biased region" description="Basic residues" evidence="4">
    <location>
        <begin position="503"/>
        <end position="512"/>
    </location>
</feature>
<dbReference type="Gene3D" id="3.30.40.10">
    <property type="entry name" value="Zinc/RING finger domain, C3HC4 (zinc finger)"/>
    <property type="match status" value="1"/>
</dbReference>
<dbReference type="Gene3D" id="3.50.30.30">
    <property type="match status" value="1"/>
</dbReference>
<evidence type="ECO:0000256" key="3">
    <source>
        <dbReference type="PROSITE-ProRule" id="PRU00175"/>
    </source>
</evidence>
<dbReference type="InterPro" id="IPR013083">
    <property type="entry name" value="Znf_RING/FYVE/PHD"/>
</dbReference>
<keyword evidence="1 3" id="KW-0479">Metal-binding</keyword>
<dbReference type="GO" id="GO:0008270">
    <property type="term" value="F:zinc ion binding"/>
    <property type="evidence" value="ECO:0007669"/>
    <property type="project" value="UniProtKB-KW"/>
</dbReference>
<organism evidence="7 8">
    <name type="scientific">Onchocerca volvulus</name>
    <dbReference type="NCBI Taxonomy" id="6282"/>
    <lineage>
        <taxon>Eukaryota</taxon>
        <taxon>Metazoa</taxon>
        <taxon>Ecdysozoa</taxon>
        <taxon>Nematoda</taxon>
        <taxon>Chromadorea</taxon>
        <taxon>Rhabditida</taxon>
        <taxon>Spirurina</taxon>
        <taxon>Spiruromorpha</taxon>
        <taxon>Filarioidea</taxon>
        <taxon>Onchocercidae</taxon>
        <taxon>Onchocerca</taxon>
    </lineage>
</organism>
<dbReference type="AlphaFoldDB" id="A0A8R1Y5P0"/>
<keyword evidence="2" id="KW-0862">Zinc</keyword>
<feature type="region of interest" description="Disordered" evidence="4">
    <location>
        <begin position="465"/>
        <end position="542"/>
    </location>
</feature>
<feature type="compositionally biased region" description="Low complexity" evidence="4">
    <location>
        <begin position="620"/>
        <end position="631"/>
    </location>
</feature>
<dbReference type="GO" id="GO:0005770">
    <property type="term" value="C:late endosome"/>
    <property type="evidence" value="ECO:0007669"/>
    <property type="project" value="EnsemblMetazoa"/>
</dbReference>
<name>A0A8R1Y5P0_ONCVO</name>
<proteinExistence type="predicted"/>
<feature type="compositionally biased region" description="Polar residues" evidence="4">
    <location>
        <begin position="470"/>
        <end position="487"/>
    </location>
</feature>
<feature type="transmembrane region" description="Helical" evidence="5">
    <location>
        <begin position="212"/>
        <end position="234"/>
    </location>
</feature>
<keyword evidence="8" id="KW-1185">Reference proteome</keyword>
<dbReference type="InterPro" id="IPR001841">
    <property type="entry name" value="Znf_RING"/>
</dbReference>
<evidence type="ECO:0000256" key="5">
    <source>
        <dbReference type="SAM" id="Phobius"/>
    </source>
</evidence>
<evidence type="ECO:0000256" key="2">
    <source>
        <dbReference type="ARBA" id="ARBA00022833"/>
    </source>
</evidence>
<dbReference type="OMA" id="IKIRWRS"/>
<keyword evidence="5" id="KW-0812">Transmembrane</keyword>
<dbReference type="Proteomes" id="UP000024404">
    <property type="component" value="Unassembled WGS sequence"/>
</dbReference>
<evidence type="ECO:0000313" key="7">
    <source>
        <dbReference type="EnsemblMetazoa" id="OVOC9595.1"/>
    </source>
</evidence>
<dbReference type="GO" id="GO:0005794">
    <property type="term" value="C:Golgi apparatus"/>
    <property type="evidence" value="ECO:0007669"/>
    <property type="project" value="EnsemblMetazoa"/>
</dbReference>
<feature type="domain" description="RING-type" evidence="6">
    <location>
        <begin position="313"/>
        <end position="354"/>
    </location>
</feature>
<dbReference type="SMART" id="SM00184">
    <property type="entry name" value="RING"/>
    <property type="match status" value="1"/>
</dbReference>
<dbReference type="PANTHER" id="PTHR16200">
    <property type="entry name" value="RING ZINC FINGER"/>
    <property type="match status" value="1"/>
</dbReference>
<keyword evidence="5" id="KW-1133">Transmembrane helix</keyword>
<dbReference type="GO" id="GO:0030178">
    <property type="term" value="P:negative regulation of Wnt signaling pathway"/>
    <property type="evidence" value="ECO:0007669"/>
    <property type="project" value="EnsemblMetazoa"/>
</dbReference>
<dbReference type="CDD" id="cd16666">
    <property type="entry name" value="RING-H2_RNF43-like"/>
    <property type="match status" value="1"/>
</dbReference>
<dbReference type="InterPro" id="IPR051073">
    <property type="entry name" value="ZNRF3_Arkadia_E3_ligases"/>
</dbReference>
<dbReference type="EMBL" id="CMVM020000283">
    <property type="status" value="NOT_ANNOTATED_CDS"/>
    <property type="molecule type" value="Genomic_DNA"/>
</dbReference>
<accession>A0A8R1Y5P0</accession>
<sequence>MFQLPEKAKILIFFCIAAIIITQTVFGFPVREFQIITDPEATVATDGEPIDLLVSSRSGDKQNDQRLFGTFSAAGRNYETSGDIVQVFPYRACDIKRKGYDRTLIDHIAVVFFDDLEPFITGCVSLDNQVRFAEKSGALGLVVGPGSRVVAQIDKTQRGRIPVVMLDDLETKRLKKQLNEATQSDSVIRIAFEYVDFEPQYTLRLQVFRPTILNIGLIILLILLILFITGLVYIKIRWRSTTHRDIWLRTLARAAVSKMEIRKFEKNGNFDVNNIDKLHKKRSLLCLPSKRRYLPVFGSLTSVARSYNGQERCSICLEEYKEGQELRVLFCGHEFHPKCVDPWLLSNRRCPLCQYDVVYKEYPKTESKTKNYQANSIPLWDSPNCPSVPLIPLQPMLSEHNDIIITAKTSNISNALIAPVHHAFTNACMQIQPEIQISIETSSSNNTIDSKNRHHRRGVMTMEDAHNLCPGSNRSSSIVYPQQNIGWENNRKRNKRNMINTRSSKRCLRNRSRSLGAHQRSQVQRSHRPNFPANLATTASSSSSFSSTIAAIADVPTILWEQSKQTFETISGYSSDISSFPDADQPNSSVTAATVTVTSQHYSVVENIPNRQSPESNVRQNQQQQQQQQQQLTNSKKAYQPAFISIPFQTISFEKHQIL</sequence>
<evidence type="ECO:0000313" key="8">
    <source>
        <dbReference type="Proteomes" id="UP000024404"/>
    </source>
</evidence>
<dbReference type="GO" id="GO:0005769">
    <property type="term" value="C:early endosome"/>
    <property type="evidence" value="ECO:0007669"/>
    <property type="project" value="EnsemblMetazoa"/>
</dbReference>
<keyword evidence="1 3" id="KW-0863">Zinc-finger</keyword>
<evidence type="ECO:0000259" key="6">
    <source>
        <dbReference type="PROSITE" id="PS50089"/>
    </source>
</evidence>
<keyword evidence="5" id="KW-0472">Membrane</keyword>